<gene>
    <name evidence="1" type="ORF">QXL92_31280</name>
</gene>
<dbReference type="RefSeq" id="WP_133437112.1">
    <property type="nucleotide sequence ID" value="NZ_JAUFSA010000004.1"/>
</dbReference>
<dbReference type="EMBL" id="JAUFSA010000004">
    <property type="protein sequence ID" value="MDP7739218.1"/>
    <property type="molecule type" value="Genomic_DNA"/>
</dbReference>
<comment type="caution">
    <text evidence="1">The sequence shown here is derived from an EMBL/GenBank/DDBJ whole genome shotgun (WGS) entry which is preliminary data.</text>
</comment>
<sequence length="397" mass="43565">MVDDGGVPALGAALELLHGADNAFSSVQATFRIWRHSEHAAAALRADLDKLRNAGAAISTMASRSSGEQVAAEQVEVMRIWREADRVREEHEGGPRDGSYAVRAGDLWWSWDPRMGARSNQDDPQVGSGVGEQVSLMLDPTSLLGALRFALAGLSTVAGRATLTVQAFPRWADSRRSQQMFMLHQLGSGADQYTLQVDRERGVVLDVVALVGGEAFHRITAMDIVFDRPIEEQQFRFEPPPGEEVQPIGQRMQPSRLTLAESQQRAPFTVLTLDRVPDNWRLDCLFIAPTPRPPQPAYVLVNYRSEDGHQAVSLSQCLAADQPSAYEQLFNSDVWRTVEHDGTMVRVTRSDVLGSQAQAHVERDGTLVILTSATFSSDQLAEIAACLKPAPTTNDIQ</sequence>
<name>A0AAJ1W6F9_9MYCO</name>
<accession>A0AAJ1W6F9</accession>
<dbReference type="Gene3D" id="2.50.20.10">
    <property type="entry name" value="Lipoprotein localisation LolA/LolB/LppX"/>
    <property type="match status" value="1"/>
</dbReference>
<proteinExistence type="predicted"/>
<evidence type="ECO:0000313" key="1">
    <source>
        <dbReference type="EMBL" id="MDP7739218.1"/>
    </source>
</evidence>
<reference evidence="1" key="1">
    <citation type="submission" date="2023-06" db="EMBL/GenBank/DDBJ databases">
        <title>Identification of two novel mycobacterium reveal diversities and complexities of Mycobacterium gordonae clade.</title>
        <authorList>
            <person name="Matsumoto Y."/>
            <person name="Nakamura S."/>
            <person name="Motooka D."/>
            <person name="Fukushima K."/>
        </authorList>
    </citation>
    <scope>NUCLEOTIDE SEQUENCE</scope>
    <source>
        <strain evidence="1">TY812</strain>
    </source>
</reference>
<dbReference type="Proteomes" id="UP001229081">
    <property type="component" value="Unassembled WGS sequence"/>
</dbReference>
<protein>
    <recommendedName>
        <fullName evidence="3">MucB/RseB N-terminal domain-containing protein</fullName>
    </recommendedName>
</protein>
<evidence type="ECO:0008006" key="3">
    <source>
        <dbReference type="Google" id="ProtNLM"/>
    </source>
</evidence>
<organism evidence="1 2">
    <name type="scientific">Mycobacterium paragordonae</name>
    <dbReference type="NCBI Taxonomy" id="1389713"/>
    <lineage>
        <taxon>Bacteria</taxon>
        <taxon>Bacillati</taxon>
        <taxon>Actinomycetota</taxon>
        <taxon>Actinomycetes</taxon>
        <taxon>Mycobacteriales</taxon>
        <taxon>Mycobacteriaceae</taxon>
        <taxon>Mycobacterium</taxon>
    </lineage>
</organism>
<dbReference type="AlphaFoldDB" id="A0AAJ1W6F9"/>
<evidence type="ECO:0000313" key="2">
    <source>
        <dbReference type="Proteomes" id="UP001229081"/>
    </source>
</evidence>